<evidence type="ECO:0000313" key="6">
    <source>
        <dbReference type="EMBL" id="CAG5106896.1"/>
    </source>
</evidence>
<dbReference type="PANTHER" id="PTHR23259">
    <property type="entry name" value="RIDDLE"/>
    <property type="match status" value="1"/>
</dbReference>
<comment type="caution">
    <text evidence="6">The sequence shown here is derived from an EMBL/GenBank/DDBJ whole genome shotgun (WGS) entry which is preliminary data.</text>
</comment>
<name>A0A8J2HN66_COTCN</name>
<comment type="similarity">
    <text evidence="1">Belongs to the serine protease inhibitor-like (TIL domain-containing) family.</text>
</comment>
<keyword evidence="7" id="KW-1185">Reference proteome</keyword>
<evidence type="ECO:0000256" key="4">
    <source>
        <dbReference type="SAM" id="SignalP"/>
    </source>
</evidence>
<reference evidence="6" key="1">
    <citation type="submission" date="2021-04" db="EMBL/GenBank/DDBJ databases">
        <authorList>
            <person name="Chebbi M.A.C M."/>
        </authorList>
    </citation>
    <scope>NUCLEOTIDE SEQUENCE</scope>
</reference>
<evidence type="ECO:0000259" key="5">
    <source>
        <dbReference type="Pfam" id="PF01826"/>
    </source>
</evidence>
<feature type="signal peptide" evidence="4">
    <location>
        <begin position="1"/>
        <end position="21"/>
    </location>
</feature>
<dbReference type="SUPFAM" id="SSF57567">
    <property type="entry name" value="Serine protease inhibitors"/>
    <property type="match status" value="1"/>
</dbReference>
<dbReference type="PANTHER" id="PTHR23259:SF70">
    <property type="entry name" value="ACCESSORY GLAND PROTEIN ACP62F-RELATED"/>
    <property type="match status" value="1"/>
</dbReference>
<feature type="domain" description="TIL" evidence="5">
    <location>
        <begin position="28"/>
        <end position="83"/>
    </location>
</feature>
<dbReference type="CDD" id="cd19941">
    <property type="entry name" value="TIL"/>
    <property type="match status" value="1"/>
</dbReference>
<organism evidence="6 7">
    <name type="scientific">Cotesia congregata</name>
    <name type="common">Parasitoid wasp</name>
    <name type="synonym">Apanteles congregatus</name>
    <dbReference type="NCBI Taxonomy" id="51543"/>
    <lineage>
        <taxon>Eukaryota</taxon>
        <taxon>Metazoa</taxon>
        <taxon>Ecdysozoa</taxon>
        <taxon>Arthropoda</taxon>
        <taxon>Hexapoda</taxon>
        <taxon>Insecta</taxon>
        <taxon>Pterygota</taxon>
        <taxon>Neoptera</taxon>
        <taxon>Endopterygota</taxon>
        <taxon>Hymenoptera</taxon>
        <taxon>Apocrita</taxon>
        <taxon>Ichneumonoidea</taxon>
        <taxon>Braconidae</taxon>
        <taxon>Microgastrinae</taxon>
        <taxon>Cotesia</taxon>
    </lineage>
</organism>
<dbReference type="Pfam" id="PF01826">
    <property type="entry name" value="TIL"/>
    <property type="match status" value="1"/>
</dbReference>
<evidence type="ECO:0000256" key="2">
    <source>
        <dbReference type="ARBA" id="ARBA00022690"/>
    </source>
</evidence>
<dbReference type="InterPro" id="IPR002919">
    <property type="entry name" value="TIL_dom"/>
</dbReference>
<dbReference type="EMBL" id="CAJNRD030001124">
    <property type="protein sequence ID" value="CAG5106896.1"/>
    <property type="molecule type" value="Genomic_DNA"/>
</dbReference>
<feature type="chain" id="PRO_5035263574" description="TIL domain-containing protein" evidence="4">
    <location>
        <begin position="22"/>
        <end position="99"/>
    </location>
</feature>
<proteinExistence type="inferred from homology"/>
<dbReference type="Proteomes" id="UP000786811">
    <property type="component" value="Unassembled WGS sequence"/>
</dbReference>
<evidence type="ECO:0000256" key="3">
    <source>
        <dbReference type="ARBA" id="ARBA00023157"/>
    </source>
</evidence>
<keyword evidence="3" id="KW-1015">Disulfide bond</keyword>
<accession>A0A8J2HN66</accession>
<dbReference type="OrthoDB" id="6236007at2759"/>
<keyword evidence="2" id="KW-0646">Protease inhibitor</keyword>
<dbReference type="InterPro" id="IPR051368">
    <property type="entry name" value="SerProtInhib-TIL_Domain"/>
</dbReference>
<dbReference type="AlphaFoldDB" id="A0A8J2HN66"/>
<evidence type="ECO:0000256" key="1">
    <source>
        <dbReference type="ARBA" id="ARBA00007611"/>
    </source>
</evidence>
<protein>
    <recommendedName>
        <fullName evidence="5">TIL domain-containing protein</fullName>
    </recommendedName>
</protein>
<evidence type="ECO:0000313" key="7">
    <source>
        <dbReference type="Proteomes" id="UP000786811"/>
    </source>
</evidence>
<dbReference type="GO" id="GO:0030414">
    <property type="term" value="F:peptidase inhibitor activity"/>
    <property type="evidence" value="ECO:0007669"/>
    <property type="project" value="UniProtKB-KW"/>
</dbReference>
<keyword evidence="4" id="KW-0732">Signal</keyword>
<gene>
    <name evidence="6" type="ORF">HICCMSTLAB_LOCUS12489</name>
</gene>
<dbReference type="Gene3D" id="2.10.25.10">
    <property type="entry name" value="Laminin"/>
    <property type="match status" value="1"/>
</dbReference>
<sequence>MSRFLLVKIHILTFIVACVYANNCPTKCGTNEICNSCGSQCELKCSNPHPHACSLICLPPACACKKDFARDEKTNNCVPKDSCLQLKRKFINKKSHIHS</sequence>
<dbReference type="InterPro" id="IPR036084">
    <property type="entry name" value="Ser_inhib-like_sf"/>
</dbReference>